<feature type="compositionally biased region" description="Polar residues" evidence="1">
    <location>
        <begin position="9"/>
        <end position="21"/>
    </location>
</feature>
<evidence type="ECO:0000313" key="3">
    <source>
        <dbReference type="Proteomes" id="UP000799429"/>
    </source>
</evidence>
<reference evidence="2" key="1">
    <citation type="journal article" date="2020" name="Stud. Mycol.">
        <title>101 Dothideomycetes genomes: a test case for predicting lifestyles and emergence of pathogens.</title>
        <authorList>
            <person name="Haridas S."/>
            <person name="Albert R."/>
            <person name="Binder M."/>
            <person name="Bloem J."/>
            <person name="Labutti K."/>
            <person name="Salamov A."/>
            <person name="Andreopoulos B."/>
            <person name="Baker S."/>
            <person name="Barry K."/>
            <person name="Bills G."/>
            <person name="Bluhm B."/>
            <person name="Cannon C."/>
            <person name="Castanera R."/>
            <person name="Culley D."/>
            <person name="Daum C."/>
            <person name="Ezra D."/>
            <person name="Gonzalez J."/>
            <person name="Henrissat B."/>
            <person name="Kuo A."/>
            <person name="Liang C."/>
            <person name="Lipzen A."/>
            <person name="Lutzoni F."/>
            <person name="Magnuson J."/>
            <person name="Mondo S."/>
            <person name="Nolan M."/>
            <person name="Ohm R."/>
            <person name="Pangilinan J."/>
            <person name="Park H.-J."/>
            <person name="Ramirez L."/>
            <person name="Alfaro M."/>
            <person name="Sun H."/>
            <person name="Tritt A."/>
            <person name="Yoshinaga Y."/>
            <person name="Zwiers L.-H."/>
            <person name="Turgeon B."/>
            <person name="Goodwin S."/>
            <person name="Spatafora J."/>
            <person name="Crous P."/>
            <person name="Grigoriev I."/>
        </authorList>
    </citation>
    <scope>NUCLEOTIDE SEQUENCE</scope>
    <source>
        <strain evidence="2">CBS 101060</strain>
    </source>
</reference>
<keyword evidence="3" id="KW-1185">Reference proteome</keyword>
<comment type="caution">
    <text evidence="2">The sequence shown here is derived from an EMBL/GenBank/DDBJ whole genome shotgun (WGS) entry which is preliminary data.</text>
</comment>
<evidence type="ECO:0000313" key="2">
    <source>
        <dbReference type="EMBL" id="KAF2835440.1"/>
    </source>
</evidence>
<dbReference type="AlphaFoldDB" id="A0A9P4VMQ5"/>
<sequence>MAELEAVKSENNIQRSNAESKFSSERARAEKNRASNLEQPNVQIEEARRKRDNARSDFMAKFGDVEIDIQIAFKTWKKLKELSIV</sequence>
<gene>
    <name evidence="2" type="ORF">M501DRAFT_1019957</name>
</gene>
<feature type="compositionally biased region" description="Basic and acidic residues" evidence="1">
    <location>
        <begin position="22"/>
        <end position="33"/>
    </location>
</feature>
<name>A0A9P4VMQ5_9PEZI</name>
<proteinExistence type="predicted"/>
<dbReference type="EMBL" id="MU006109">
    <property type="protein sequence ID" value="KAF2835440.1"/>
    <property type="molecule type" value="Genomic_DNA"/>
</dbReference>
<organism evidence="2 3">
    <name type="scientific">Patellaria atrata CBS 101060</name>
    <dbReference type="NCBI Taxonomy" id="1346257"/>
    <lineage>
        <taxon>Eukaryota</taxon>
        <taxon>Fungi</taxon>
        <taxon>Dikarya</taxon>
        <taxon>Ascomycota</taxon>
        <taxon>Pezizomycotina</taxon>
        <taxon>Dothideomycetes</taxon>
        <taxon>Dothideomycetes incertae sedis</taxon>
        <taxon>Patellariales</taxon>
        <taxon>Patellariaceae</taxon>
        <taxon>Patellaria</taxon>
    </lineage>
</organism>
<evidence type="ECO:0000256" key="1">
    <source>
        <dbReference type="SAM" id="MobiDB-lite"/>
    </source>
</evidence>
<accession>A0A9P4VMQ5</accession>
<feature type="region of interest" description="Disordered" evidence="1">
    <location>
        <begin position="1"/>
        <end position="53"/>
    </location>
</feature>
<dbReference type="Proteomes" id="UP000799429">
    <property type="component" value="Unassembled WGS sequence"/>
</dbReference>
<protein>
    <submittedName>
        <fullName evidence="2">Uncharacterized protein</fullName>
    </submittedName>
</protein>